<comment type="caution">
    <text evidence="2">The sequence shown here is derived from an EMBL/GenBank/DDBJ whole genome shotgun (WGS) entry which is preliminary data.</text>
</comment>
<organism evidence="2 3">
    <name type="scientific">Penicillium cosmopolitanum</name>
    <dbReference type="NCBI Taxonomy" id="1131564"/>
    <lineage>
        <taxon>Eukaryota</taxon>
        <taxon>Fungi</taxon>
        <taxon>Dikarya</taxon>
        <taxon>Ascomycota</taxon>
        <taxon>Pezizomycotina</taxon>
        <taxon>Eurotiomycetes</taxon>
        <taxon>Eurotiomycetidae</taxon>
        <taxon>Eurotiales</taxon>
        <taxon>Aspergillaceae</taxon>
        <taxon>Penicillium</taxon>
    </lineage>
</organism>
<protein>
    <submittedName>
        <fullName evidence="2">Uncharacterized protein</fullName>
    </submittedName>
</protein>
<reference evidence="2" key="2">
    <citation type="journal article" date="2023" name="IMA Fungus">
        <title>Comparative genomic study of the Penicillium genus elucidates a diverse pangenome and 15 lateral gene transfer events.</title>
        <authorList>
            <person name="Petersen C."/>
            <person name="Sorensen T."/>
            <person name="Nielsen M.R."/>
            <person name="Sondergaard T.E."/>
            <person name="Sorensen J.L."/>
            <person name="Fitzpatrick D.A."/>
            <person name="Frisvad J.C."/>
            <person name="Nielsen K.L."/>
        </authorList>
    </citation>
    <scope>NUCLEOTIDE SEQUENCE</scope>
    <source>
        <strain evidence="2">IBT 29677</strain>
    </source>
</reference>
<dbReference type="InterPro" id="IPR016193">
    <property type="entry name" value="Cytidine_deaminase-like"/>
</dbReference>
<feature type="compositionally biased region" description="Pro residues" evidence="1">
    <location>
        <begin position="430"/>
        <end position="448"/>
    </location>
</feature>
<feature type="compositionally biased region" description="Polar residues" evidence="1">
    <location>
        <begin position="384"/>
        <end position="395"/>
    </location>
</feature>
<dbReference type="GO" id="GO:0006139">
    <property type="term" value="P:nucleobase-containing compound metabolic process"/>
    <property type="evidence" value="ECO:0007669"/>
    <property type="project" value="UniProtKB-ARBA"/>
</dbReference>
<name>A0A9W9WBD7_9EURO</name>
<keyword evidence="3" id="KW-1185">Reference proteome</keyword>
<dbReference type="EMBL" id="JAPZBU010000003">
    <property type="protein sequence ID" value="KAJ5414381.1"/>
    <property type="molecule type" value="Genomic_DNA"/>
</dbReference>
<evidence type="ECO:0000256" key="1">
    <source>
        <dbReference type="SAM" id="MobiDB-lite"/>
    </source>
</evidence>
<feature type="region of interest" description="Disordered" evidence="1">
    <location>
        <begin position="379"/>
        <end position="462"/>
    </location>
</feature>
<evidence type="ECO:0000313" key="2">
    <source>
        <dbReference type="EMBL" id="KAJ5414381.1"/>
    </source>
</evidence>
<dbReference type="Proteomes" id="UP001147747">
    <property type="component" value="Unassembled WGS sequence"/>
</dbReference>
<feature type="compositionally biased region" description="Low complexity" evidence="1">
    <location>
        <begin position="142"/>
        <end position="158"/>
    </location>
</feature>
<dbReference type="RefSeq" id="XP_056494227.1">
    <property type="nucleotide sequence ID" value="XM_056625645.1"/>
</dbReference>
<accession>A0A9W9WBD7</accession>
<dbReference type="Gene3D" id="3.40.140.10">
    <property type="entry name" value="Cytidine Deaminase, domain 2"/>
    <property type="match status" value="1"/>
</dbReference>
<dbReference type="GeneID" id="81364625"/>
<evidence type="ECO:0000313" key="3">
    <source>
        <dbReference type="Proteomes" id="UP001147747"/>
    </source>
</evidence>
<feature type="region of interest" description="Disordered" evidence="1">
    <location>
        <begin position="135"/>
        <end position="158"/>
    </location>
</feature>
<dbReference type="SUPFAM" id="SSF53927">
    <property type="entry name" value="Cytidine deaminase-like"/>
    <property type="match status" value="1"/>
</dbReference>
<dbReference type="AlphaFoldDB" id="A0A9W9WBD7"/>
<gene>
    <name evidence="2" type="ORF">N7509_001008</name>
</gene>
<reference evidence="2" key="1">
    <citation type="submission" date="2022-12" db="EMBL/GenBank/DDBJ databases">
        <authorList>
            <person name="Petersen C."/>
        </authorList>
    </citation>
    <scope>NUCLEOTIDE SEQUENCE</scope>
    <source>
        <strain evidence="2">IBT 29677</strain>
    </source>
</reference>
<dbReference type="OrthoDB" id="3180714at2759"/>
<dbReference type="GO" id="GO:0003824">
    <property type="term" value="F:catalytic activity"/>
    <property type="evidence" value="ECO:0007669"/>
    <property type="project" value="InterPro"/>
</dbReference>
<proteinExistence type="predicted"/>
<sequence length="566" mass="61899">MDASTHDAPSASASMRDIVEAIQPLDGHVVPIKSIQEVNPPEGYDDAYVAEVDIKSASRVIKALDAAFPRDSSLPLNHLRRFCKRDKLPESVKQFVDEAYPQKSSMAPSIFILLGISLPDLEAVRTLLEPFIPVPRARSHSPQEPQETSTPSSPEQSPELTLFRTKIPIYPPASAKVADVWSASLWPVTFNPAASRSTVAPNPQTLNRDQKSIEPRAGYYVSLAREVALEAKQSGRGRGVGAVIVDPRIEAQIDEKAWEEGYNSRERWPQAVVAVAGDCRFARSEAGGPSQMDRHPGIAPNPACETYNSDHEGGPDLHALMRAVELVARSRREDPENEVDLAAMACQPIVHTDPQLSKPNQLSAFEKYFLYEAGSHVIDDDSTSYRPSPATSCQVSPRKRKFAQPNPEAAPISLDTLTEVELPPSTTTTPPLPAPPASDPASLPPAPQEPIEESGNALPTSRIRSRAEGGYLCTSLDVYLSHEPCILIYPRAGRLKSGGLASGPVETQKAVLANGDVDADASHLREDREYYGLHWRKELNWRALGFEFVEDEADENFPPEPIAFHA</sequence>